<dbReference type="PANTHER" id="PTHR46796:SF6">
    <property type="entry name" value="ARAC SUBFAMILY"/>
    <property type="match status" value="1"/>
</dbReference>
<dbReference type="EMBL" id="VHSH01000007">
    <property type="protein sequence ID" value="TQV77905.1"/>
    <property type="molecule type" value="Genomic_DNA"/>
</dbReference>
<dbReference type="SMART" id="SM00342">
    <property type="entry name" value="HTH_ARAC"/>
    <property type="match status" value="1"/>
</dbReference>
<dbReference type="SUPFAM" id="SSF46689">
    <property type="entry name" value="Homeodomain-like"/>
    <property type="match status" value="2"/>
</dbReference>
<dbReference type="Pfam" id="PF12833">
    <property type="entry name" value="HTH_18"/>
    <property type="match status" value="1"/>
</dbReference>
<evidence type="ECO:0000313" key="5">
    <source>
        <dbReference type="EMBL" id="TQV77905.1"/>
    </source>
</evidence>
<dbReference type="InterPro" id="IPR018060">
    <property type="entry name" value="HTH_AraC"/>
</dbReference>
<feature type="domain" description="HTH araC/xylS-type" evidence="4">
    <location>
        <begin position="194"/>
        <end position="292"/>
    </location>
</feature>
<gene>
    <name evidence="5" type="ORF">FKG95_20405</name>
</gene>
<dbReference type="PROSITE" id="PS01124">
    <property type="entry name" value="HTH_ARAC_FAMILY_2"/>
    <property type="match status" value="1"/>
</dbReference>
<dbReference type="PANTHER" id="PTHR46796">
    <property type="entry name" value="HTH-TYPE TRANSCRIPTIONAL ACTIVATOR RHAS-RELATED"/>
    <property type="match status" value="1"/>
</dbReference>
<keyword evidence="6" id="KW-1185">Reference proteome</keyword>
<dbReference type="GO" id="GO:0003700">
    <property type="term" value="F:DNA-binding transcription factor activity"/>
    <property type="evidence" value="ECO:0007669"/>
    <property type="project" value="InterPro"/>
</dbReference>
<dbReference type="InterPro" id="IPR050204">
    <property type="entry name" value="AraC_XylS_family_regulators"/>
</dbReference>
<keyword evidence="2" id="KW-0238">DNA-binding</keyword>
<evidence type="ECO:0000256" key="3">
    <source>
        <dbReference type="ARBA" id="ARBA00023163"/>
    </source>
</evidence>
<comment type="caution">
    <text evidence="5">The sequence shown here is derived from an EMBL/GenBank/DDBJ whole genome shotgun (WGS) entry which is preliminary data.</text>
</comment>
<organism evidence="5 6">
    <name type="scientific">Denitrobaculum tricleocarpae</name>
    <dbReference type="NCBI Taxonomy" id="2591009"/>
    <lineage>
        <taxon>Bacteria</taxon>
        <taxon>Pseudomonadati</taxon>
        <taxon>Pseudomonadota</taxon>
        <taxon>Alphaproteobacteria</taxon>
        <taxon>Rhodospirillales</taxon>
        <taxon>Rhodospirillaceae</taxon>
        <taxon>Denitrobaculum</taxon>
    </lineage>
</organism>
<evidence type="ECO:0000259" key="4">
    <source>
        <dbReference type="PROSITE" id="PS01124"/>
    </source>
</evidence>
<evidence type="ECO:0000313" key="6">
    <source>
        <dbReference type="Proteomes" id="UP000315252"/>
    </source>
</evidence>
<name>A0A545TL02_9PROT</name>
<evidence type="ECO:0000256" key="1">
    <source>
        <dbReference type="ARBA" id="ARBA00023015"/>
    </source>
</evidence>
<dbReference type="Gene3D" id="1.10.10.60">
    <property type="entry name" value="Homeodomain-like"/>
    <property type="match status" value="1"/>
</dbReference>
<reference evidence="5 6" key="1">
    <citation type="submission" date="2019-06" db="EMBL/GenBank/DDBJ databases">
        <title>Whole genome sequence for Rhodospirillaceae sp. R148.</title>
        <authorList>
            <person name="Wang G."/>
        </authorList>
    </citation>
    <scope>NUCLEOTIDE SEQUENCE [LARGE SCALE GENOMIC DNA]</scope>
    <source>
        <strain evidence="5 6">R148</strain>
    </source>
</reference>
<evidence type="ECO:0000256" key="2">
    <source>
        <dbReference type="ARBA" id="ARBA00023125"/>
    </source>
</evidence>
<protein>
    <submittedName>
        <fullName evidence="5">Helix-turn-helix transcriptional regulator</fullName>
    </submittedName>
</protein>
<dbReference type="InterPro" id="IPR009057">
    <property type="entry name" value="Homeodomain-like_sf"/>
</dbReference>
<dbReference type="AlphaFoldDB" id="A0A545TL02"/>
<dbReference type="OrthoDB" id="9806208at2"/>
<keyword evidence="1" id="KW-0805">Transcription regulation</keyword>
<keyword evidence="3" id="KW-0804">Transcription</keyword>
<proteinExistence type="predicted"/>
<dbReference type="GO" id="GO:0043565">
    <property type="term" value="F:sequence-specific DNA binding"/>
    <property type="evidence" value="ECO:0007669"/>
    <property type="project" value="InterPro"/>
</dbReference>
<dbReference type="Proteomes" id="UP000315252">
    <property type="component" value="Unassembled WGS sequence"/>
</dbReference>
<accession>A0A545TL02</accession>
<sequence>MSSLIAPKDLPRYVPGEVLAQSDGLGWRGLYMRAYDYHGQDVEIPAMRDYLLVSYQTGVTPMRRRFSGRWSETLCRPGAVSLLTRSQLSHWHWTEDVKVTHVYLTQDFVSKIAREFTGRGVEEVSLNDVLRTDDPVLTGAVGTIASEALSPTHGSDLYIEAVGRQLVIHLLRNYADIRLTSDTGRGQLSAAQRNRALEFIEANLHRHLELGEIAVELNLSISTFSRHFADSIGQPPYAYVTERRLERARRLLAETQRPAKEIAVVCGFSDQPHLTRMFSRRYGVTPAAFRKWGPGGTVQLDA</sequence>